<dbReference type="InterPro" id="IPR017946">
    <property type="entry name" value="PLC-like_Pdiesterase_TIM-brl"/>
</dbReference>
<dbReference type="SUPFAM" id="SSF51695">
    <property type="entry name" value="PLC-like phosphodiesterases"/>
    <property type="match status" value="1"/>
</dbReference>
<keyword evidence="2" id="KW-0378">Hydrolase</keyword>
<accession>A0A940PLQ2</accession>
<protein>
    <submittedName>
        <fullName evidence="2">Glycerophosphoryl diester phosphodiesterase</fullName>
        <ecNumber evidence="2">3.1.4.46</ecNumber>
    </submittedName>
</protein>
<name>A0A940PLQ2_9MICO</name>
<dbReference type="GO" id="GO:0006629">
    <property type="term" value="P:lipid metabolic process"/>
    <property type="evidence" value="ECO:0007669"/>
    <property type="project" value="InterPro"/>
</dbReference>
<feature type="domain" description="GP-PDE" evidence="1">
    <location>
        <begin position="12"/>
        <end position="278"/>
    </location>
</feature>
<dbReference type="PANTHER" id="PTHR46211">
    <property type="entry name" value="GLYCEROPHOSPHORYL DIESTER PHOSPHODIESTERASE"/>
    <property type="match status" value="1"/>
</dbReference>
<dbReference type="Proteomes" id="UP000675163">
    <property type="component" value="Unassembled WGS sequence"/>
</dbReference>
<comment type="caution">
    <text evidence="2">The sequence shown here is derived from an EMBL/GenBank/DDBJ whole genome shotgun (WGS) entry which is preliminary data.</text>
</comment>
<evidence type="ECO:0000313" key="3">
    <source>
        <dbReference type="Proteomes" id="UP000675163"/>
    </source>
</evidence>
<proteinExistence type="predicted"/>
<dbReference type="PANTHER" id="PTHR46211:SF1">
    <property type="entry name" value="GLYCEROPHOSPHODIESTER PHOSPHODIESTERASE, CYTOPLASMIC"/>
    <property type="match status" value="1"/>
</dbReference>
<evidence type="ECO:0000259" key="1">
    <source>
        <dbReference type="PROSITE" id="PS51704"/>
    </source>
</evidence>
<dbReference type="GO" id="GO:0008889">
    <property type="term" value="F:glycerophosphodiester phosphodiesterase activity"/>
    <property type="evidence" value="ECO:0007669"/>
    <property type="project" value="UniProtKB-EC"/>
</dbReference>
<dbReference type="PROSITE" id="PS51704">
    <property type="entry name" value="GP_PDE"/>
    <property type="match status" value="1"/>
</dbReference>
<keyword evidence="3" id="KW-1185">Reference proteome</keyword>
<dbReference type="Gene3D" id="3.20.20.190">
    <property type="entry name" value="Phosphatidylinositol (PI) phosphodiesterase"/>
    <property type="match status" value="1"/>
</dbReference>
<dbReference type="EMBL" id="JAFIDA010000001">
    <property type="protein sequence ID" value="MBP1325403.1"/>
    <property type="molecule type" value="Genomic_DNA"/>
</dbReference>
<evidence type="ECO:0000313" key="2">
    <source>
        <dbReference type="EMBL" id="MBP1325403.1"/>
    </source>
</evidence>
<dbReference type="Pfam" id="PF03009">
    <property type="entry name" value="GDPD"/>
    <property type="match status" value="1"/>
</dbReference>
<gene>
    <name evidence="2" type="ORF">JOF28_000635</name>
</gene>
<dbReference type="RefSeq" id="WP_209704434.1">
    <property type="nucleotide sequence ID" value="NZ_JAFIDA010000001.1"/>
</dbReference>
<reference evidence="2" key="1">
    <citation type="submission" date="2021-02" db="EMBL/GenBank/DDBJ databases">
        <title>Sequencing the genomes of 1000 actinobacteria strains.</title>
        <authorList>
            <person name="Klenk H.-P."/>
        </authorList>
    </citation>
    <scope>NUCLEOTIDE SEQUENCE</scope>
    <source>
        <strain evidence="2">DSM 22850</strain>
    </source>
</reference>
<organism evidence="2 3">
    <name type="scientific">Leucobacter exalbidus</name>
    <dbReference type="NCBI Taxonomy" id="662960"/>
    <lineage>
        <taxon>Bacteria</taxon>
        <taxon>Bacillati</taxon>
        <taxon>Actinomycetota</taxon>
        <taxon>Actinomycetes</taxon>
        <taxon>Micrococcales</taxon>
        <taxon>Microbacteriaceae</taxon>
        <taxon>Leucobacter</taxon>
    </lineage>
</organism>
<dbReference type="EC" id="3.1.4.46" evidence="2"/>
<dbReference type="InterPro" id="IPR030395">
    <property type="entry name" value="GP_PDE_dom"/>
</dbReference>
<dbReference type="AlphaFoldDB" id="A0A940PLQ2"/>
<sequence>MLHPYLADSSRPRILAHRGLTTPAMHAAGIVENSRAAIEAAIDAGSDIVETDCHLTLDGEVVLFHDADLARVTGDPRKIADVTLAELAAIMAEQGGVITLGAALAAYPTTRFNVDVKAGAAAEQIGQLVAPHAHRVLLTSFADAFRTRALAAAAAAEATGAAAGAAPAASIAEPADPQPAIRRAPAASPGQRGVIRILLAVLTGIGVARALRGFDALQIPERQGPLRVLTPRLLRAAHRHGVEVHVWTVNDPDQMRALIDLGVDGIVTDRADVAIEVLRPQK</sequence>